<dbReference type="Proteomes" id="UP000271426">
    <property type="component" value="Chromosome"/>
</dbReference>
<dbReference type="EMBL" id="CP033898">
    <property type="protein sequence ID" value="AZA09793.1"/>
    <property type="molecule type" value="Genomic_DNA"/>
</dbReference>
<accession>A0A3G6IW50</accession>
<dbReference type="AlphaFoldDB" id="A0A3G6IW50"/>
<dbReference type="PANTHER" id="PTHR30399:SF1">
    <property type="entry name" value="UTP PYROPHOSPHATASE"/>
    <property type="match status" value="1"/>
</dbReference>
<dbReference type="InterPro" id="IPR002725">
    <property type="entry name" value="YgjP-like_metallopeptidase"/>
</dbReference>
<dbReference type="OrthoDB" id="9811177at2"/>
<dbReference type="CDD" id="cd07344">
    <property type="entry name" value="M48_yhfN_like"/>
    <property type="match status" value="1"/>
</dbReference>
<evidence type="ECO:0000313" key="2">
    <source>
        <dbReference type="EMBL" id="AZA09793.1"/>
    </source>
</evidence>
<name>A0A3G6IW50_9CORY</name>
<evidence type="ECO:0000313" key="3">
    <source>
        <dbReference type="Proteomes" id="UP000271426"/>
    </source>
</evidence>
<dbReference type="Pfam" id="PF01863">
    <property type="entry name" value="YgjP-like"/>
    <property type="match status" value="1"/>
</dbReference>
<keyword evidence="3" id="KW-1185">Reference proteome</keyword>
<feature type="domain" description="YgjP-like metallopeptidase" evidence="1">
    <location>
        <begin position="81"/>
        <end position="139"/>
    </location>
</feature>
<reference evidence="2 3" key="1">
    <citation type="submission" date="2018-11" db="EMBL/GenBank/DDBJ databases">
        <authorList>
            <person name="Kleinhagauer T."/>
            <person name="Glaeser S.P."/>
            <person name="Spergser J."/>
            <person name="Ruckert C."/>
            <person name="Kaempfer P."/>
            <person name="Busse H.-J."/>
        </authorList>
    </citation>
    <scope>NUCLEOTIDE SEQUENCE [LARGE SCALE GENOMIC DNA]</scope>
    <source>
        <strain evidence="2 3">812CH</strain>
    </source>
</reference>
<dbReference type="RefSeq" id="WP_123960674.1">
    <property type="nucleotide sequence ID" value="NZ_CP033898.1"/>
</dbReference>
<dbReference type="Gene3D" id="3.30.2010.10">
    <property type="entry name" value="Metalloproteases ('zincins'), catalytic domain"/>
    <property type="match status" value="1"/>
</dbReference>
<evidence type="ECO:0000259" key="1">
    <source>
        <dbReference type="Pfam" id="PF01863"/>
    </source>
</evidence>
<sequence>MEVEIIRSKRRKKTVAARVVDGRIQVRVPEGMKPEEEAAVIAQLRRKLESQQDQASLQHKAEALNHQYLQGRAQWSAIRWVSNQQHRWGSYSPQSGEIRISDRLYGVPEYVLDSVIVHELAHSIEPNHSKAFWELAGRVAHAERARGFLEGLQYRQG</sequence>
<organism evidence="2 3">
    <name type="scientific">Corynebacterium pseudopelargi</name>
    <dbReference type="NCBI Taxonomy" id="2080757"/>
    <lineage>
        <taxon>Bacteria</taxon>
        <taxon>Bacillati</taxon>
        <taxon>Actinomycetota</taxon>
        <taxon>Actinomycetes</taxon>
        <taxon>Mycobacteriales</taxon>
        <taxon>Corynebacteriaceae</taxon>
        <taxon>Corynebacterium</taxon>
    </lineage>
</organism>
<gene>
    <name evidence="2" type="ORF">CPPEL_08450</name>
</gene>
<dbReference type="InterPro" id="IPR053136">
    <property type="entry name" value="UTP_pyrophosphatase-like"/>
</dbReference>
<protein>
    <recommendedName>
        <fullName evidence="1">YgjP-like metallopeptidase domain-containing protein</fullName>
    </recommendedName>
</protein>
<dbReference type="KEGG" id="cpso:CPPEL_08450"/>
<proteinExistence type="predicted"/>
<dbReference type="PANTHER" id="PTHR30399">
    <property type="entry name" value="UNCHARACTERIZED PROTEIN YGJP"/>
    <property type="match status" value="1"/>
</dbReference>